<proteinExistence type="predicted"/>
<dbReference type="AlphaFoldDB" id="A0A2G9U0V0"/>
<evidence type="ECO:0000313" key="2">
    <source>
        <dbReference type="EMBL" id="PIO63788.1"/>
    </source>
</evidence>
<protein>
    <submittedName>
        <fullName evidence="2">Uncharacterized protein</fullName>
    </submittedName>
</protein>
<sequence>MKLFVLTFCVHILQVILASEEDGLDALRAQQIPPEAQVLSGALLVDYLKKNQKLFEVETKPKVEHYMNTLMDLEFAHRKQKPVVMDEKDNGDDIPERLAAIPPKAF</sequence>
<organism evidence="2 3">
    <name type="scientific">Teladorsagia circumcincta</name>
    <name type="common">Brown stomach worm</name>
    <name type="synonym">Ostertagia circumcincta</name>
    <dbReference type="NCBI Taxonomy" id="45464"/>
    <lineage>
        <taxon>Eukaryota</taxon>
        <taxon>Metazoa</taxon>
        <taxon>Ecdysozoa</taxon>
        <taxon>Nematoda</taxon>
        <taxon>Chromadorea</taxon>
        <taxon>Rhabditida</taxon>
        <taxon>Rhabditina</taxon>
        <taxon>Rhabditomorpha</taxon>
        <taxon>Strongyloidea</taxon>
        <taxon>Trichostrongylidae</taxon>
        <taxon>Teladorsagia</taxon>
    </lineage>
</organism>
<feature type="chain" id="PRO_5013627921" evidence="1">
    <location>
        <begin position="19"/>
        <end position="106"/>
    </location>
</feature>
<keyword evidence="1" id="KW-0732">Signal</keyword>
<dbReference type="OrthoDB" id="5869113at2759"/>
<dbReference type="EMBL" id="KZ350526">
    <property type="protein sequence ID" value="PIO63788.1"/>
    <property type="molecule type" value="Genomic_DNA"/>
</dbReference>
<accession>A0A2G9U0V0</accession>
<reference evidence="2 3" key="1">
    <citation type="submission" date="2015-09" db="EMBL/GenBank/DDBJ databases">
        <title>Draft genome of the parasitic nematode Teladorsagia circumcincta isolate WARC Sus (inbred).</title>
        <authorList>
            <person name="Mitreva M."/>
        </authorList>
    </citation>
    <scope>NUCLEOTIDE SEQUENCE [LARGE SCALE GENOMIC DNA]</scope>
    <source>
        <strain evidence="2 3">S</strain>
    </source>
</reference>
<evidence type="ECO:0000256" key="1">
    <source>
        <dbReference type="SAM" id="SignalP"/>
    </source>
</evidence>
<keyword evidence="3" id="KW-1185">Reference proteome</keyword>
<name>A0A2G9U0V0_TELCI</name>
<evidence type="ECO:0000313" key="3">
    <source>
        <dbReference type="Proteomes" id="UP000230423"/>
    </source>
</evidence>
<dbReference type="Proteomes" id="UP000230423">
    <property type="component" value="Unassembled WGS sequence"/>
</dbReference>
<feature type="signal peptide" evidence="1">
    <location>
        <begin position="1"/>
        <end position="18"/>
    </location>
</feature>
<gene>
    <name evidence="2" type="ORF">TELCIR_14597</name>
</gene>